<organism evidence="5 6">
    <name type="scientific">Flavobacterium humi</name>
    <dbReference type="NCBI Taxonomy" id="2562683"/>
    <lineage>
        <taxon>Bacteria</taxon>
        <taxon>Pseudomonadati</taxon>
        <taxon>Bacteroidota</taxon>
        <taxon>Flavobacteriia</taxon>
        <taxon>Flavobacteriales</taxon>
        <taxon>Flavobacteriaceae</taxon>
        <taxon>Flavobacterium</taxon>
    </lineage>
</organism>
<dbReference type="OrthoDB" id="667970at2"/>
<evidence type="ECO:0000256" key="3">
    <source>
        <dbReference type="ARBA" id="ARBA00023125"/>
    </source>
</evidence>
<evidence type="ECO:0000256" key="2">
    <source>
        <dbReference type="ARBA" id="ARBA00022747"/>
    </source>
</evidence>
<gene>
    <name evidence="5" type="ORF">E4635_11975</name>
</gene>
<keyword evidence="5" id="KW-0540">Nuclease</keyword>
<keyword evidence="5" id="KW-0378">Hydrolase</keyword>
<dbReference type="CDD" id="cd17252">
    <property type="entry name" value="RMtype1_S_EcoKI-TRD1-CR1_like"/>
    <property type="match status" value="1"/>
</dbReference>
<evidence type="ECO:0000313" key="6">
    <source>
        <dbReference type="Proteomes" id="UP000297407"/>
    </source>
</evidence>
<dbReference type="CDD" id="cd17259">
    <property type="entry name" value="RMtype1_S_StySKI-TRD2-CR2_like"/>
    <property type="match status" value="1"/>
</dbReference>
<dbReference type="InterPro" id="IPR000055">
    <property type="entry name" value="Restrct_endonuc_typeI_TRD"/>
</dbReference>
<evidence type="ECO:0000259" key="4">
    <source>
        <dbReference type="Pfam" id="PF01420"/>
    </source>
</evidence>
<dbReference type="InterPro" id="IPR052021">
    <property type="entry name" value="Type-I_RS_S_subunit"/>
</dbReference>
<reference evidence="5 6" key="1">
    <citation type="submission" date="2019-04" db="EMBL/GenBank/DDBJ databases">
        <title>Flavobacterium sp. strain DS2-A Genome sequencing and assembly.</title>
        <authorList>
            <person name="Kim I."/>
        </authorList>
    </citation>
    <scope>NUCLEOTIDE SEQUENCE [LARGE SCALE GENOMIC DNA]</scope>
    <source>
        <strain evidence="5 6">DS2-A</strain>
    </source>
</reference>
<dbReference type="AlphaFoldDB" id="A0A4Z0L842"/>
<accession>A0A4Z0L842</accession>
<proteinExistence type="inferred from homology"/>
<protein>
    <submittedName>
        <fullName evidence="5">Restriction endonuclease subunit S</fullName>
    </submittedName>
</protein>
<comment type="caution">
    <text evidence="5">The sequence shown here is derived from an EMBL/GenBank/DDBJ whole genome shotgun (WGS) entry which is preliminary data.</text>
</comment>
<dbReference type="Gene3D" id="3.90.220.20">
    <property type="entry name" value="DNA methylase specificity domains"/>
    <property type="match status" value="2"/>
</dbReference>
<keyword evidence="6" id="KW-1185">Reference proteome</keyword>
<dbReference type="GO" id="GO:0003677">
    <property type="term" value="F:DNA binding"/>
    <property type="evidence" value="ECO:0007669"/>
    <property type="project" value="UniProtKB-KW"/>
</dbReference>
<dbReference type="InterPro" id="IPR044946">
    <property type="entry name" value="Restrct_endonuc_typeI_TRD_sf"/>
</dbReference>
<sequence length="432" mass="49168">MSKKKKLTPELRFPDFENDGDWAEKKISELGITINGLTGKSGEDFGTGKSYVTYKQVFDNSIIDYQKCGKVEIDENENQNTLQKGDILYTTSSETPDEVGFASVLVDSPKEDIYLNSFCFALRPFELEKTQPQFSRYLFHSPIYRTSVSAIAQGSTRYNLSKVAFLNLKVPIPNPQEQQKIASCLSSLDEVIAGQTQKLDLLKDHKKGLMQNLFPQEGKKVPKYRFKEFEKDGAWMLKEVDDFIDLFSGIALKGEEICDDESGMPILRGINITEGYIRHSKEIDKYYLGTLEKLKRYFVKENDIVIAMDGSKVGKNVALVGKSDENAILIQRVARIRANKKADFSFIYQFFISDNFRTYVDSVNTSSGIPHISAQQIKNYKVWFPPNIKEQQKIASCLSALDEVITAQTERIEELKHHKSGLMQSLFPKMIE</sequence>
<feature type="domain" description="Type I restriction modification DNA specificity" evidence="4">
    <location>
        <begin position="21"/>
        <end position="201"/>
    </location>
</feature>
<keyword evidence="2" id="KW-0680">Restriction system</keyword>
<dbReference type="SUPFAM" id="SSF116734">
    <property type="entry name" value="DNA methylase specificity domain"/>
    <property type="match status" value="2"/>
</dbReference>
<evidence type="ECO:0000256" key="1">
    <source>
        <dbReference type="ARBA" id="ARBA00010923"/>
    </source>
</evidence>
<dbReference type="Pfam" id="PF01420">
    <property type="entry name" value="Methylase_S"/>
    <property type="match status" value="2"/>
</dbReference>
<dbReference type="PANTHER" id="PTHR30408">
    <property type="entry name" value="TYPE-1 RESTRICTION ENZYME ECOKI SPECIFICITY PROTEIN"/>
    <property type="match status" value="1"/>
</dbReference>
<keyword evidence="3" id="KW-0238">DNA-binding</keyword>
<comment type="similarity">
    <text evidence="1">Belongs to the type-I restriction system S methylase family.</text>
</comment>
<dbReference type="GO" id="GO:0004519">
    <property type="term" value="F:endonuclease activity"/>
    <property type="evidence" value="ECO:0007669"/>
    <property type="project" value="UniProtKB-KW"/>
</dbReference>
<dbReference type="Proteomes" id="UP000297407">
    <property type="component" value="Unassembled WGS sequence"/>
</dbReference>
<dbReference type="RefSeq" id="WP_135526936.1">
    <property type="nucleotide sequence ID" value="NZ_SRLH01000006.1"/>
</dbReference>
<dbReference type="GO" id="GO:0009307">
    <property type="term" value="P:DNA restriction-modification system"/>
    <property type="evidence" value="ECO:0007669"/>
    <property type="project" value="UniProtKB-KW"/>
</dbReference>
<dbReference type="PANTHER" id="PTHR30408:SF12">
    <property type="entry name" value="TYPE I RESTRICTION ENZYME MJAVIII SPECIFICITY SUBUNIT"/>
    <property type="match status" value="1"/>
</dbReference>
<name>A0A4Z0L842_9FLAO</name>
<keyword evidence="5" id="KW-0255">Endonuclease</keyword>
<dbReference type="Gene3D" id="1.10.287.1120">
    <property type="entry name" value="Bipartite methylase S protein"/>
    <property type="match status" value="1"/>
</dbReference>
<feature type="domain" description="Type I restriction modification DNA specificity" evidence="4">
    <location>
        <begin position="235"/>
        <end position="416"/>
    </location>
</feature>
<evidence type="ECO:0000313" key="5">
    <source>
        <dbReference type="EMBL" id="TGD57331.1"/>
    </source>
</evidence>
<dbReference type="EMBL" id="SRLH01000006">
    <property type="protein sequence ID" value="TGD57331.1"/>
    <property type="molecule type" value="Genomic_DNA"/>
</dbReference>